<evidence type="ECO:0000313" key="6">
    <source>
        <dbReference type="Proteomes" id="UP000036987"/>
    </source>
</evidence>
<accession>A0A0K9PW29</accession>
<dbReference type="InterPro" id="IPR001356">
    <property type="entry name" value="HD"/>
</dbReference>
<name>A0A0K9PW29_ZOSMR</name>
<keyword evidence="2 3" id="KW-0238">DNA-binding</keyword>
<dbReference type="EMBL" id="LFYR01000601">
    <property type="protein sequence ID" value="KMZ73124.1"/>
    <property type="molecule type" value="Genomic_DNA"/>
</dbReference>
<reference evidence="6" key="1">
    <citation type="journal article" date="2016" name="Nature">
        <title>The genome of the seagrass Zostera marina reveals angiosperm adaptation to the sea.</title>
        <authorList>
            <person name="Olsen J.L."/>
            <person name="Rouze P."/>
            <person name="Verhelst B."/>
            <person name="Lin Y.-C."/>
            <person name="Bayer T."/>
            <person name="Collen J."/>
            <person name="Dattolo E."/>
            <person name="De Paoli E."/>
            <person name="Dittami S."/>
            <person name="Maumus F."/>
            <person name="Michel G."/>
            <person name="Kersting A."/>
            <person name="Lauritano C."/>
            <person name="Lohaus R."/>
            <person name="Toepel M."/>
            <person name="Tonon T."/>
            <person name="Vanneste K."/>
            <person name="Amirebrahimi M."/>
            <person name="Brakel J."/>
            <person name="Bostroem C."/>
            <person name="Chovatia M."/>
            <person name="Grimwood J."/>
            <person name="Jenkins J.W."/>
            <person name="Jueterbock A."/>
            <person name="Mraz A."/>
            <person name="Stam W.T."/>
            <person name="Tice H."/>
            <person name="Bornberg-Bauer E."/>
            <person name="Green P.J."/>
            <person name="Pearson G.A."/>
            <person name="Procaccini G."/>
            <person name="Duarte C.M."/>
            <person name="Schmutz J."/>
            <person name="Reusch T.B.H."/>
            <person name="Van de Peer Y."/>
        </authorList>
    </citation>
    <scope>NUCLEOTIDE SEQUENCE [LARGE SCALE GENOMIC DNA]</scope>
    <source>
        <strain evidence="6">cv. Finnish</strain>
    </source>
</reference>
<dbReference type="GO" id="GO:0005634">
    <property type="term" value="C:nucleus"/>
    <property type="evidence" value="ECO:0007669"/>
    <property type="project" value="UniProtKB-SubCell"/>
</dbReference>
<evidence type="ECO:0000256" key="3">
    <source>
        <dbReference type="RuleBase" id="RU000682"/>
    </source>
</evidence>
<dbReference type="AlphaFoldDB" id="A0A0K9PW29"/>
<comment type="subcellular location">
    <subcellularLocation>
        <location evidence="1 2 3">Nucleus</location>
    </subcellularLocation>
</comment>
<gene>
    <name evidence="5" type="ORF">ZOSMA_153G00160</name>
</gene>
<dbReference type="PANTHER" id="PTHR45654:SF77">
    <property type="entry name" value="HOMEOBOX-LEUCINE ZIPPER PROTEIN MERISTEM L1"/>
    <property type="match status" value="1"/>
</dbReference>
<dbReference type="Gene3D" id="1.10.10.60">
    <property type="entry name" value="Homeodomain-like"/>
    <property type="match status" value="1"/>
</dbReference>
<evidence type="ECO:0000313" key="5">
    <source>
        <dbReference type="EMBL" id="KMZ73124.1"/>
    </source>
</evidence>
<dbReference type="Proteomes" id="UP000036987">
    <property type="component" value="Unassembled WGS sequence"/>
</dbReference>
<proteinExistence type="predicted"/>
<keyword evidence="6" id="KW-1185">Reference proteome</keyword>
<dbReference type="PANTHER" id="PTHR45654">
    <property type="entry name" value="HOMEOBOX-LEUCINE ZIPPER PROTEIN MERISTEM L1"/>
    <property type="match status" value="1"/>
</dbReference>
<keyword evidence="2 3" id="KW-0371">Homeobox</keyword>
<evidence type="ECO:0000259" key="4">
    <source>
        <dbReference type="PROSITE" id="PS50071"/>
    </source>
</evidence>
<organism evidence="5 6">
    <name type="scientific">Zostera marina</name>
    <name type="common">Eelgrass</name>
    <dbReference type="NCBI Taxonomy" id="29655"/>
    <lineage>
        <taxon>Eukaryota</taxon>
        <taxon>Viridiplantae</taxon>
        <taxon>Streptophyta</taxon>
        <taxon>Embryophyta</taxon>
        <taxon>Tracheophyta</taxon>
        <taxon>Spermatophyta</taxon>
        <taxon>Magnoliopsida</taxon>
        <taxon>Liliopsida</taxon>
        <taxon>Zosteraceae</taxon>
        <taxon>Zostera</taxon>
    </lineage>
</organism>
<feature type="domain" description="Homeobox" evidence="4">
    <location>
        <begin position="1"/>
        <end position="43"/>
    </location>
</feature>
<keyword evidence="2 3" id="KW-0539">Nucleus</keyword>
<dbReference type="Pfam" id="PF00046">
    <property type="entry name" value="Homeodomain"/>
    <property type="match status" value="1"/>
</dbReference>
<dbReference type="PROSITE" id="PS50071">
    <property type="entry name" value="HOMEOBOX_2"/>
    <property type="match status" value="1"/>
</dbReference>
<dbReference type="OrthoDB" id="786892at2759"/>
<dbReference type="GO" id="GO:0003677">
    <property type="term" value="F:DNA binding"/>
    <property type="evidence" value="ECO:0007669"/>
    <property type="project" value="UniProtKB-UniRule"/>
</dbReference>
<dbReference type="InterPro" id="IPR042160">
    <property type="entry name" value="HD-Zip_IV"/>
</dbReference>
<dbReference type="InterPro" id="IPR009057">
    <property type="entry name" value="Homeodomain-like_sf"/>
</dbReference>
<dbReference type="CDD" id="cd00086">
    <property type="entry name" value="homeodomain"/>
    <property type="match status" value="1"/>
</dbReference>
<evidence type="ECO:0000256" key="2">
    <source>
        <dbReference type="PROSITE-ProRule" id="PRU00108"/>
    </source>
</evidence>
<comment type="caution">
    <text evidence="5">The sequence shown here is derived from an EMBL/GenBank/DDBJ whole genome shotgun (WGS) entry which is preliminary data.</text>
</comment>
<feature type="DNA-binding region" description="Homeobox" evidence="2">
    <location>
        <begin position="3"/>
        <end position="44"/>
    </location>
</feature>
<protein>
    <recommendedName>
        <fullName evidence="4">Homeobox domain-containing protein</fullName>
    </recommendedName>
</protein>
<sequence>MRIFKEDTDPDLEQKQELSKNLGMDIKQVNSWFYKRHLQIKAKIMLLETSFLRNDNKRLRDENELLWETINKTVCKNCVDQLQGKIHRLQSVICKIMDSKNKGW</sequence>
<dbReference type="SUPFAM" id="SSF46689">
    <property type="entry name" value="Homeodomain-like"/>
    <property type="match status" value="1"/>
</dbReference>
<dbReference type="STRING" id="29655.A0A0K9PW29"/>
<evidence type="ECO:0000256" key="1">
    <source>
        <dbReference type="ARBA" id="ARBA00004123"/>
    </source>
</evidence>